<feature type="domain" description="SsuA/THI5-like" evidence="1">
    <location>
        <begin position="87"/>
        <end position="140"/>
    </location>
</feature>
<evidence type="ECO:0000313" key="2">
    <source>
        <dbReference type="EMBL" id="OWT54822.1"/>
    </source>
</evidence>
<dbReference type="SUPFAM" id="SSF53850">
    <property type="entry name" value="Periplasmic binding protein-like II"/>
    <property type="match status" value="1"/>
</dbReference>
<accession>A0A225M2A1</accession>
<keyword evidence="3" id="KW-1185">Reference proteome</keyword>
<organism evidence="2 3">
    <name type="scientific">Candidimonas nitroreducens</name>
    <dbReference type="NCBI Taxonomy" id="683354"/>
    <lineage>
        <taxon>Bacteria</taxon>
        <taxon>Pseudomonadati</taxon>
        <taxon>Pseudomonadota</taxon>
        <taxon>Betaproteobacteria</taxon>
        <taxon>Burkholderiales</taxon>
        <taxon>Alcaligenaceae</taxon>
        <taxon>Candidimonas</taxon>
    </lineage>
</organism>
<dbReference type="Proteomes" id="UP000214603">
    <property type="component" value="Unassembled WGS sequence"/>
</dbReference>
<evidence type="ECO:0000259" key="1">
    <source>
        <dbReference type="Pfam" id="PF09084"/>
    </source>
</evidence>
<proteinExistence type="predicted"/>
<dbReference type="Pfam" id="PF09084">
    <property type="entry name" value="NMT1"/>
    <property type="match status" value="1"/>
</dbReference>
<dbReference type="EMBL" id="NJIH01000014">
    <property type="protein sequence ID" value="OWT54822.1"/>
    <property type="molecule type" value="Genomic_DNA"/>
</dbReference>
<reference evidence="3" key="1">
    <citation type="submission" date="2017-06" db="EMBL/GenBank/DDBJ databases">
        <title>Herbaspirillum phytohormonus sp. nov., isolated from the root nodule of Robinia pseudoacacia in lead-zinc mine.</title>
        <authorList>
            <person name="Fan M."/>
            <person name="Lin Y."/>
        </authorList>
    </citation>
    <scope>NUCLEOTIDE SEQUENCE [LARGE SCALE GENOMIC DNA]</scope>
    <source>
        <strain evidence="3">SC-089</strain>
    </source>
</reference>
<name>A0A225M2A1_9BURK</name>
<evidence type="ECO:0000313" key="3">
    <source>
        <dbReference type="Proteomes" id="UP000214603"/>
    </source>
</evidence>
<dbReference type="OrthoDB" id="8689594at2"/>
<sequence length="329" mass="37113">MAKLALSIAMGDYDRNRPLYDGEVQIDGVEPTFMLLSPEEMFFRAFRYQDFDASEISFSSYLVKAAQGTSPYIALPAFLSRAFRHTSIYVRKDRIRSPEDLRGKRIGVPEYQLTANVWARALLEDDYGVKPSDVQWVRGGIDEPGRLEKISLSLPAGVSLTDAPADTTISDMLDRGELDGFMAPRAPFGAAQHNPDIGWLFDDPTAVAKDYYRRTGIFPIMHLLGLRKTLADQHPWLAAALLKAFEQSKARALEKLSDTSATKVTLPFVEEQLKSAREALGEDFWSYGVHANRKTLEAFTRHHFQQGLSCRQVPIEELFHPSTYESFKI</sequence>
<gene>
    <name evidence="2" type="ORF">CEY11_21970</name>
</gene>
<dbReference type="RefSeq" id="WP_088605570.1">
    <property type="nucleotide sequence ID" value="NZ_NJIH01000014.1"/>
</dbReference>
<protein>
    <submittedName>
        <fullName evidence="2">4,5-dihydroxyphthalate decarboxylase</fullName>
    </submittedName>
</protein>
<dbReference type="InterPro" id="IPR015168">
    <property type="entry name" value="SsuA/THI5"/>
</dbReference>
<dbReference type="AlphaFoldDB" id="A0A225M2A1"/>
<dbReference type="Gene3D" id="3.40.190.10">
    <property type="entry name" value="Periplasmic binding protein-like II"/>
    <property type="match status" value="1"/>
</dbReference>
<comment type="caution">
    <text evidence="2">The sequence shown here is derived from an EMBL/GenBank/DDBJ whole genome shotgun (WGS) entry which is preliminary data.</text>
</comment>